<dbReference type="InterPro" id="IPR011860">
    <property type="entry name" value="Rib-5-P_Isoase_Actino"/>
</dbReference>
<comment type="pathway">
    <text evidence="1">Carbohydrate metabolism; erythritol degradation.</text>
</comment>
<proteinExistence type="inferred from homology"/>
<evidence type="ECO:0000256" key="5">
    <source>
        <dbReference type="ARBA" id="ARBA00060528"/>
    </source>
</evidence>
<evidence type="ECO:0000313" key="7">
    <source>
        <dbReference type="EMBL" id="GID15768.1"/>
    </source>
</evidence>
<dbReference type="NCBIfam" id="TIGR00689">
    <property type="entry name" value="rpiB_lacA_lacB"/>
    <property type="match status" value="1"/>
</dbReference>
<dbReference type="RefSeq" id="WP_203664193.1">
    <property type="nucleotide sequence ID" value="NZ_BAAAZM010000025.1"/>
</dbReference>
<dbReference type="NCBIfam" id="NF004051">
    <property type="entry name" value="PRK05571.1"/>
    <property type="match status" value="1"/>
</dbReference>
<dbReference type="GO" id="GO:0016052">
    <property type="term" value="P:carbohydrate catabolic process"/>
    <property type="evidence" value="ECO:0007669"/>
    <property type="project" value="UniProtKB-ARBA"/>
</dbReference>
<gene>
    <name evidence="7" type="primary">derI1</name>
    <name evidence="7" type="ORF">Aru02nite_66570</name>
</gene>
<evidence type="ECO:0000313" key="8">
    <source>
        <dbReference type="Proteomes" id="UP000612808"/>
    </source>
</evidence>
<dbReference type="Gene3D" id="3.40.1400.10">
    <property type="entry name" value="Sugar-phosphate isomerase, RpiB/LacA/LacB"/>
    <property type="match status" value="1"/>
</dbReference>
<organism evidence="7 8">
    <name type="scientific">Actinocatenispora rupis</name>
    <dbReference type="NCBI Taxonomy" id="519421"/>
    <lineage>
        <taxon>Bacteria</taxon>
        <taxon>Bacillati</taxon>
        <taxon>Actinomycetota</taxon>
        <taxon>Actinomycetes</taxon>
        <taxon>Micromonosporales</taxon>
        <taxon>Micromonosporaceae</taxon>
        <taxon>Actinocatenispora</taxon>
    </lineage>
</organism>
<evidence type="ECO:0000256" key="1">
    <source>
        <dbReference type="ARBA" id="ARBA00004939"/>
    </source>
</evidence>
<dbReference type="FunFam" id="3.40.1400.10:FF:000004">
    <property type="entry name" value="Ribose 5-phosphate isomerase"/>
    <property type="match status" value="1"/>
</dbReference>
<dbReference type="NCBIfam" id="TIGR02133">
    <property type="entry name" value="RPI_actino"/>
    <property type="match status" value="1"/>
</dbReference>
<dbReference type="PIRSF" id="PIRSF005384">
    <property type="entry name" value="RpiB_LacA_B"/>
    <property type="match status" value="1"/>
</dbReference>
<dbReference type="InterPro" id="IPR036569">
    <property type="entry name" value="RpiB_LacA_LacB_sf"/>
</dbReference>
<dbReference type="EMBL" id="BOMB01000047">
    <property type="protein sequence ID" value="GID15768.1"/>
    <property type="molecule type" value="Genomic_DNA"/>
</dbReference>
<dbReference type="GO" id="GO:0009758">
    <property type="term" value="P:carbohydrate utilization"/>
    <property type="evidence" value="ECO:0007669"/>
    <property type="project" value="UniProtKB-ARBA"/>
</dbReference>
<accession>A0A8J3JIU2</accession>
<dbReference type="AlphaFoldDB" id="A0A8J3JIU2"/>
<protein>
    <recommendedName>
        <fullName evidence="6">D-erythrulose 4-phosphate isomerase</fullName>
        <ecNumber evidence="6">5.3.1.34</ecNumber>
    </recommendedName>
</protein>
<sequence length="169" mass="17613">MSADPRQPGPDTDGAPAGGWRLVVGCDDAGLAYKERLTADLRADPRVASVQDLGVHEGDHTAYPHIGLAAAQRVAAGEADRALLVCGTGIGMAVSANKVPGVRATTAHDSFSVERSVKSNNCQVLTLGQRVIGIELARLLVREWLGHVFDPASASADKVAVLDEYEGCG</sequence>
<name>A0A8J3JIU2_9ACTN</name>
<keyword evidence="8" id="KW-1185">Reference proteome</keyword>
<reference evidence="7" key="1">
    <citation type="submission" date="2021-01" db="EMBL/GenBank/DDBJ databases">
        <title>Whole genome shotgun sequence of Actinocatenispora rupis NBRC 107355.</title>
        <authorList>
            <person name="Komaki H."/>
            <person name="Tamura T."/>
        </authorList>
    </citation>
    <scope>NUCLEOTIDE SEQUENCE</scope>
    <source>
        <strain evidence="7">NBRC 107355</strain>
    </source>
</reference>
<comment type="caution">
    <text evidence="7">The sequence shown here is derived from an EMBL/GenBank/DDBJ whole genome shotgun (WGS) entry which is preliminary data.</text>
</comment>
<dbReference type="SUPFAM" id="SSF89623">
    <property type="entry name" value="Ribose/Galactose isomerase RpiB/AlsB"/>
    <property type="match status" value="1"/>
</dbReference>
<dbReference type="GO" id="GO:0016861">
    <property type="term" value="F:intramolecular oxidoreductase activity, interconverting aldoses and ketoses"/>
    <property type="evidence" value="ECO:0007669"/>
    <property type="project" value="UniProtKB-ARBA"/>
</dbReference>
<dbReference type="Pfam" id="PF02502">
    <property type="entry name" value="LacAB_rpiB"/>
    <property type="match status" value="1"/>
</dbReference>
<dbReference type="GO" id="GO:0071322">
    <property type="term" value="P:cellular response to carbohydrate stimulus"/>
    <property type="evidence" value="ECO:0007669"/>
    <property type="project" value="UniProtKB-ARBA"/>
</dbReference>
<dbReference type="Proteomes" id="UP000612808">
    <property type="component" value="Unassembled WGS sequence"/>
</dbReference>
<dbReference type="EC" id="5.3.1.34" evidence="6"/>
<comment type="similarity">
    <text evidence="2">Belongs to the LacAB/RpiB family.</text>
</comment>
<dbReference type="InterPro" id="IPR051812">
    <property type="entry name" value="SPI_LacAB/RpiB"/>
</dbReference>
<evidence type="ECO:0000256" key="3">
    <source>
        <dbReference type="ARBA" id="ARBA00023235"/>
    </source>
</evidence>
<dbReference type="PANTHER" id="PTHR43732:SF1">
    <property type="entry name" value="RIBOSE 5-PHOSPHATE ISOMERASE"/>
    <property type="match status" value="1"/>
</dbReference>
<evidence type="ECO:0000256" key="6">
    <source>
        <dbReference type="ARBA" id="ARBA00066901"/>
    </source>
</evidence>
<keyword evidence="3 7" id="KW-0413">Isomerase</keyword>
<dbReference type="PANTHER" id="PTHR43732">
    <property type="entry name" value="RIBOSE 5-PHOSPHATE ISOMERASE-RELATED"/>
    <property type="match status" value="1"/>
</dbReference>
<evidence type="ECO:0000256" key="2">
    <source>
        <dbReference type="ARBA" id="ARBA00008754"/>
    </source>
</evidence>
<comment type="pathway">
    <text evidence="5">Carbohydrate metabolism; D-threitol degradation.</text>
</comment>
<evidence type="ECO:0000256" key="4">
    <source>
        <dbReference type="ARBA" id="ARBA00051490"/>
    </source>
</evidence>
<dbReference type="InterPro" id="IPR003500">
    <property type="entry name" value="RpiB_LacA_LacB"/>
</dbReference>
<comment type="catalytic activity">
    <reaction evidence="4">
        <text>D-erythrulose 4-phosphate = D-erythrose 4-phosphate</text>
        <dbReference type="Rhea" id="RHEA:48784"/>
        <dbReference type="ChEBI" id="CHEBI:16897"/>
        <dbReference type="ChEBI" id="CHEBI:90796"/>
        <dbReference type="EC" id="5.3.1.34"/>
    </reaction>
</comment>